<sequence>MLEHCKLNETSLRKILKIAPQQGCKVGGTTPEWLAIKSFGKQGPKRRLEEHMKVLMTCNIVQHLAMLSTLQLLLFMH</sequence>
<evidence type="ECO:0000313" key="8">
    <source>
        <dbReference type="Proteomes" id="UP000694545"/>
    </source>
</evidence>
<dbReference type="AlphaFoldDB" id="A0A8D2L272"/>
<keyword evidence="3" id="KW-0378">Hydrolase</keyword>
<keyword evidence="2" id="KW-0479">Metal-binding</keyword>
<name>A0A8D2L272_VARKO</name>
<reference evidence="7" key="1">
    <citation type="submission" date="2025-08" db="UniProtKB">
        <authorList>
            <consortium name="Ensembl"/>
        </authorList>
    </citation>
    <scope>IDENTIFICATION</scope>
</reference>
<organism evidence="7 8">
    <name type="scientific">Varanus komodoensis</name>
    <name type="common">Komodo dragon</name>
    <dbReference type="NCBI Taxonomy" id="61221"/>
    <lineage>
        <taxon>Eukaryota</taxon>
        <taxon>Metazoa</taxon>
        <taxon>Chordata</taxon>
        <taxon>Craniata</taxon>
        <taxon>Vertebrata</taxon>
        <taxon>Euteleostomi</taxon>
        <taxon>Lepidosauria</taxon>
        <taxon>Squamata</taxon>
        <taxon>Bifurcata</taxon>
        <taxon>Unidentata</taxon>
        <taxon>Episquamata</taxon>
        <taxon>Toxicofera</taxon>
        <taxon>Anguimorpha</taxon>
        <taxon>Paleoanguimorpha</taxon>
        <taxon>Varanoidea</taxon>
        <taxon>Varanidae</taxon>
        <taxon>Varanus</taxon>
    </lineage>
</organism>
<dbReference type="Ensembl" id="ENSVKKT00000015965.1">
    <property type="protein sequence ID" value="ENSVKKP00000015593.1"/>
    <property type="gene ID" value="ENSVKKG00000010666.1"/>
</dbReference>
<accession>A0A8D2L272</accession>
<evidence type="ECO:0000256" key="3">
    <source>
        <dbReference type="ARBA" id="ARBA00022801"/>
    </source>
</evidence>
<dbReference type="GO" id="GO:0006508">
    <property type="term" value="P:proteolysis"/>
    <property type="evidence" value="ECO:0007669"/>
    <property type="project" value="UniProtKB-KW"/>
</dbReference>
<dbReference type="InterPro" id="IPR056263">
    <property type="entry name" value="RPN11_C"/>
</dbReference>
<evidence type="ECO:0000256" key="5">
    <source>
        <dbReference type="ARBA" id="ARBA00023049"/>
    </source>
</evidence>
<keyword evidence="4" id="KW-0862">Zinc</keyword>
<dbReference type="GO" id="GO:0046872">
    <property type="term" value="F:metal ion binding"/>
    <property type="evidence" value="ECO:0007669"/>
    <property type="project" value="UniProtKB-KW"/>
</dbReference>
<evidence type="ECO:0000259" key="6">
    <source>
        <dbReference type="Pfam" id="PF23594"/>
    </source>
</evidence>
<reference evidence="7" key="2">
    <citation type="submission" date="2025-09" db="UniProtKB">
        <authorList>
            <consortium name="Ensembl"/>
        </authorList>
    </citation>
    <scope>IDENTIFICATION</scope>
</reference>
<dbReference type="GO" id="GO:0008237">
    <property type="term" value="F:metallopeptidase activity"/>
    <property type="evidence" value="ECO:0007669"/>
    <property type="project" value="UniProtKB-KW"/>
</dbReference>
<proteinExistence type="predicted"/>
<evidence type="ECO:0000313" key="7">
    <source>
        <dbReference type="Ensembl" id="ENSVKKP00000015593.1"/>
    </source>
</evidence>
<evidence type="ECO:0000256" key="1">
    <source>
        <dbReference type="ARBA" id="ARBA00022670"/>
    </source>
</evidence>
<evidence type="ECO:0000256" key="2">
    <source>
        <dbReference type="ARBA" id="ARBA00022723"/>
    </source>
</evidence>
<protein>
    <recommendedName>
        <fullName evidence="6">26S proteasome regulatory subunit RPN11 C-terminal domain-containing protein</fullName>
    </recommendedName>
</protein>
<evidence type="ECO:0000256" key="4">
    <source>
        <dbReference type="ARBA" id="ARBA00022833"/>
    </source>
</evidence>
<keyword evidence="1" id="KW-0645">Protease</keyword>
<keyword evidence="8" id="KW-1185">Reference proteome</keyword>
<dbReference type="Pfam" id="PF23594">
    <property type="entry name" value="RPN11_C"/>
    <property type="match status" value="1"/>
</dbReference>
<keyword evidence="5" id="KW-0482">Metalloprotease</keyword>
<feature type="domain" description="26S proteasome regulatory subunit RPN11 C-terminal" evidence="6">
    <location>
        <begin position="3"/>
        <end position="68"/>
    </location>
</feature>
<dbReference type="Proteomes" id="UP000694545">
    <property type="component" value="Unplaced"/>
</dbReference>